<dbReference type="STRING" id="180332.GCA_000797495_03795"/>
<dbReference type="InterPro" id="IPR036890">
    <property type="entry name" value="HATPase_C_sf"/>
</dbReference>
<dbReference type="InterPro" id="IPR050640">
    <property type="entry name" value="Bact_2-comp_sensor_kinase"/>
</dbReference>
<reference evidence="8 9" key="1">
    <citation type="journal article" date="2019" name="Anaerobe">
        <title>Detection of Robinsoniella peoriensis in multiple bone samples of a trauma patient.</title>
        <authorList>
            <person name="Schrottner P."/>
            <person name="Hartwich K."/>
            <person name="Bunk B."/>
            <person name="Schober I."/>
            <person name="Helbig S."/>
            <person name="Rudolph W.W."/>
            <person name="Gunzer F."/>
        </authorList>
    </citation>
    <scope>NUCLEOTIDE SEQUENCE [LARGE SCALE GENOMIC DNA]</scope>
    <source>
        <strain evidence="8 9">DSM 106044</strain>
    </source>
</reference>
<keyword evidence="6" id="KW-0472">Membrane</keyword>
<dbReference type="SUPFAM" id="SSF158472">
    <property type="entry name" value="HAMP domain-like"/>
    <property type="match status" value="1"/>
</dbReference>
<dbReference type="InterPro" id="IPR010559">
    <property type="entry name" value="Sig_transdc_His_kin_internal"/>
</dbReference>
<dbReference type="PROSITE" id="PS50885">
    <property type="entry name" value="HAMP"/>
    <property type="match status" value="1"/>
</dbReference>
<dbReference type="AlphaFoldDB" id="A0A4U8Q0W4"/>
<keyword evidence="5" id="KW-0175">Coiled coil</keyword>
<dbReference type="Pfam" id="PF02518">
    <property type="entry name" value="HATPase_c"/>
    <property type="match status" value="1"/>
</dbReference>
<keyword evidence="2" id="KW-0597">Phosphoprotein</keyword>
<sequence length="618" mass="70572">MGLRKIRNLKYHLKYSIIFFLLLFFLLPLLIQNLVNKSVFENILESKIYKLSDQTAESLSYSVSNALQAQFDIVKSAANNTAVLNYVSGEQGGTTQQRYSGIYYEIVKNSDATKNAYPFHYIIVNQNGEFFTSAFALKEGQSDARGVGFSNDETVKGLWHSYTFANKFYVHDNYILSKSGTQLYCGANLLKADKQLGVIAVGMDASYFAKLLSRSLFGENGSVFLIDEKGECLIQGDESKLRYEELSGNLREKLLSNMGKEGYQTFLYRNQTYILFTHAVKVKGCNTGWQMVNISPQNDLTSDLRYINLVNYIMILLCVICITILLFFFSRKIFKPLKVLNQMTKEIGKGNLDIELPVQTLGDKNEIEGLMEAFSEMAGDLKNSIGQIKEQEQNKHQMEMKMLQAQIKPHFVRNTLNSIRWMAKLKGAEGISRSILAFSNMLDYNFSDSRIFVTVKEELKYVEEYLYLQQIRFQNKFSYEIDVEKEMMEGMILKLLFQPVVENSINHGVLPKRGIGRIVIKGRRWEDNYVFEITDDGVGMEQAQVDTLLDEKENWEKAHEEENIALWNINQRMQMHYGGSAVIEIRSEPGKGCAVTMVFPAISKGGDEHEHVKSNDCG</sequence>
<keyword evidence="4 8" id="KW-0418">Kinase</keyword>
<evidence type="ECO:0000256" key="6">
    <source>
        <dbReference type="SAM" id="Phobius"/>
    </source>
</evidence>
<comment type="subcellular location">
    <subcellularLocation>
        <location evidence="1">Membrane</location>
    </subcellularLocation>
</comment>
<evidence type="ECO:0000256" key="1">
    <source>
        <dbReference type="ARBA" id="ARBA00004370"/>
    </source>
</evidence>
<feature type="domain" description="HAMP" evidence="7">
    <location>
        <begin position="331"/>
        <end position="386"/>
    </location>
</feature>
<protein>
    <submittedName>
        <fullName evidence="8">Sensor histidine kinase YehU</fullName>
        <ecNumber evidence="8">2.7.13.3</ecNumber>
    </submittedName>
</protein>
<dbReference type="CDD" id="cd06225">
    <property type="entry name" value="HAMP"/>
    <property type="match status" value="1"/>
</dbReference>
<evidence type="ECO:0000259" key="7">
    <source>
        <dbReference type="PROSITE" id="PS50885"/>
    </source>
</evidence>
<feature type="transmembrane region" description="Helical" evidence="6">
    <location>
        <begin position="12"/>
        <end position="31"/>
    </location>
</feature>
<dbReference type="Gene3D" id="3.30.450.20">
    <property type="entry name" value="PAS domain"/>
    <property type="match status" value="1"/>
</dbReference>
<keyword evidence="6" id="KW-0812">Transmembrane</keyword>
<dbReference type="Pfam" id="PF06580">
    <property type="entry name" value="His_kinase"/>
    <property type="match status" value="1"/>
</dbReference>
<dbReference type="Gene3D" id="3.30.565.10">
    <property type="entry name" value="Histidine kinase-like ATPase, C-terminal domain"/>
    <property type="match status" value="1"/>
</dbReference>
<dbReference type="EMBL" id="QGQD01000097">
    <property type="protein sequence ID" value="TLC98319.1"/>
    <property type="molecule type" value="Genomic_DNA"/>
</dbReference>
<accession>A0A4U8Q0W4</accession>
<proteinExistence type="predicted"/>
<gene>
    <name evidence="8" type="primary">yehU_36</name>
    <name evidence="8" type="ORF">DSM106044_04835</name>
</gene>
<comment type="caution">
    <text evidence="8">The sequence shown here is derived from an EMBL/GenBank/DDBJ whole genome shotgun (WGS) entry which is preliminary data.</text>
</comment>
<organism evidence="8 9">
    <name type="scientific">Robinsoniella peoriensis</name>
    <dbReference type="NCBI Taxonomy" id="180332"/>
    <lineage>
        <taxon>Bacteria</taxon>
        <taxon>Bacillati</taxon>
        <taxon>Bacillota</taxon>
        <taxon>Clostridia</taxon>
        <taxon>Lachnospirales</taxon>
        <taxon>Lachnospiraceae</taxon>
        <taxon>Robinsoniella</taxon>
    </lineage>
</organism>
<dbReference type="Proteomes" id="UP000306509">
    <property type="component" value="Unassembled WGS sequence"/>
</dbReference>
<dbReference type="GO" id="GO:0000155">
    <property type="term" value="F:phosphorelay sensor kinase activity"/>
    <property type="evidence" value="ECO:0007669"/>
    <property type="project" value="InterPro"/>
</dbReference>
<dbReference type="RefSeq" id="WP_044292942.1">
    <property type="nucleotide sequence ID" value="NZ_JTGN01000001.1"/>
</dbReference>
<name>A0A4U8Q0W4_9FIRM</name>
<dbReference type="EC" id="2.7.13.3" evidence="8"/>
<keyword evidence="9" id="KW-1185">Reference proteome</keyword>
<evidence type="ECO:0000256" key="4">
    <source>
        <dbReference type="ARBA" id="ARBA00022777"/>
    </source>
</evidence>
<dbReference type="SMART" id="SM00304">
    <property type="entry name" value="HAMP"/>
    <property type="match status" value="1"/>
</dbReference>
<dbReference type="Gene3D" id="6.10.340.10">
    <property type="match status" value="1"/>
</dbReference>
<evidence type="ECO:0000256" key="3">
    <source>
        <dbReference type="ARBA" id="ARBA00022679"/>
    </source>
</evidence>
<evidence type="ECO:0000313" key="9">
    <source>
        <dbReference type="Proteomes" id="UP000306509"/>
    </source>
</evidence>
<keyword evidence="6" id="KW-1133">Transmembrane helix</keyword>
<evidence type="ECO:0000256" key="2">
    <source>
        <dbReference type="ARBA" id="ARBA00022553"/>
    </source>
</evidence>
<dbReference type="PANTHER" id="PTHR34220">
    <property type="entry name" value="SENSOR HISTIDINE KINASE YPDA"/>
    <property type="match status" value="1"/>
</dbReference>
<dbReference type="GO" id="GO:0016020">
    <property type="term" value="C:membrane"/>
    <property type="evidence" value="ECO:0007669"/>
    <property type="project" value="UniProtKB-SubCell"/>
</dbReference>
<evidence type="ECO:0000256" key="5">
    <source>
        <dbReference type="SAM" id="Coils"/>
    </source>
</evidence>
<dbReference type="Pfam" id="PF00672">
    <property type="entry name" value="HAMP"/>
    <property type="match status" value="1"/>
</dbReference>
<feature type="coiled-coil region" evidence="5">
    <location>
        <begin position="381"/>
        <end position="408"/>
    </location>
</feature>
<feature type="transmembrane region" description="Helical" evidence="6">
    <location>
        <begin position="309"/>
        <end position="329"/>
    </location>
</feature>
<dbReference type="InterPro" id="IPR003594">
    <property type="entry name" value="HATPase_dom"/>
</dbReference>
<dbReference type="InterPro" id="IPR003660">
    <property type="entry name" value="HAMP_dom"/>
</dbReference>
<dbReference type="PANTHER" id="PTHR34220:SF7">
    <property type="entry name" value="SENSOR HISTIDINE KINASE YPDA"/>
    <property type="match status" value="1"/>
</dbReference>
<evidence type="ECO:0000313" key="8">
    <source>
        <dbReference type="EMBL" id="TLC98319.1"/>
    </source>
</evidence>
<dbReference type="SUPFAM" id="SSF55874">
    <property type="entry name" value="ATPase domain of HSP90 chaperone/DNA topoisomerase II/histidine kinase"/>
    <property type="match status" value="1"/>
</dbReference>
<keyword evidence="3 8" id="KW-0808">Transferase</keyword>